<keyword evidence="2" id="KW-1185">Reference proteome</keyword>
<name>A0A0C9YBK3_9AGAM</name>
<dbReference type="AlphaFoldDB" id="A0A0C9YBK3"/>
<dbReference type="EMBL" id="KN833743">
    <property type="protein sequence ID" value="KIK22125.1"/>
    <property type="molecule type" value="Genomic_DNA"/>
</dbReference>
<sequence>MAWTPDVGMSESVQRYAESTERGVCVTVQYACKGHAVYWDINIMVCLHMWQKQTVLESPSHLSEGPQQHDMIWAICNGGVSASSLGSSCRSKSSPVTR</sequence>
<proteinExistence type="predicted"/>
<dbReference type="Proteomes" id="UP000054018">
    <property type="component" value="Unassembled WGS sequence"/>
</dbReference>
<gene>
    <name evidence="1" type="ORF">PISMIDRAFT_680661</name>
</gene>
<reference evidence="2" key="2">
    <citation type="submission" date="2015-01" db="EMBL/GenBank/DDBJ databases">
        <title>Evolutionary Origins and Diversification of the Mycorrhizal Mutualists.</title>
        <authorList>
            <consortium name="DOE Joint Genome Institute"/>
            <consortium name="Mycorrhizal Genomics Consortium"/>
            <person name="Kohler A."/>
            <person name="Kuo A."/>
            <person name="Nagy L.G."/>
            <person name="Floudas D."/>
            <person name="Copeland A."/>
            <person name="Barry K.W."/>
            <person name="Cichocki N."/>
            <person name="Veneault-Fourrey C."/>
            <person name="LaButti K."/>
            <person name="Lindquist E.A."/>
            <person name="Lipzen A."/>
            <person name="Lundell T."/>
            <person name="Morin E."/>
            <person name="Murat C."/>
            <person name="Riley R."/>
            <person name="Ohm R."/>
            <person name="Sun H."/>
            <person name="Tunlid A."/>
            <person name="Henrissat B."/>
            <person name="Grigoriev I.V."/>
            <person name="Hibbett D.S."/>
            <person name="Martin F."/>
        </authorList>
    </citation>
    <scope>NUCLEOTIDE SEQUENCE [LARGE SCALE GENOMIC DNA]</scope>
    <source>
        <strain evidence="2">441</strain>
    </source>
</reference>
<accession>A0A0C9YBK3</accession>
<protein>
    <submittedName>
        <fullName evidence="1">Uncharacterized protein</fullName>
    </submittedName>
</protein>
<organism evidence="1 2">
    <name type="scientific">Pisolithus microcarpus 441</name>
    <dbReference type="NCBI Taxonomy" id="765257"/>
    <lineage>
        <taxon>Eukaryota</taxon>
        <taxon>Fungi</taxon>
        <taxon>Dikarya</taxon>
        <taxon>Basidiomycota</taxon>
        <taxon>Agaricomycotina</taxon>
        <taxon>Agaricomycetes</taxon>
        <taxon>Agaricomycetidae</taxon>
        <taxon>Boletales</taxon>
        <taxon>Sclerodermatineae</taxon>
        <taxon>Pisolithaceae</taxon>
        <taxon>Pisolithus</taxon>
    </lineage>
</organism>
<evidence type="ECO:0000313" key="2">
    <source>
        <dbReference type="Proteomes" id="UP000054018"/>
    </source>
</evidence>
<evidence type="ECO:0000313" key="1">
    <source>
        <dbReference type="EMBL" id="KIK22125.1"/>
    </source>
</evidence>
<dbReference type="HOGENOM" id="CLU_2334484_0_0_1"/>
<reference evidence="1 2" key="1">
    <citation type="submission" date="2014-04" db="EMBL/GenBank/DDBJ databases">
        <authorList>
            <consortium name="DOE Joint Genome Institute"/>
            <person name="Kuo A."/>
            <person name="Kohler A."/>
            <person name="Costa M.D."/>
            <person name="Nagy L.G."/>
            <person name="Floudas D."/>
            <person name="Copeland A."/>
            <person name="Barry K.W."/>
            <person name="Cichocki N."/>
            <person name="Veneault-Fourrey C."/>
            <person name="LaButti K."/>
            <person name="Lindquist E.A."/>
            <person name="Lipzen A."/>
            <person name="Lundell T."/>
            <person name="Morin E."/>
            <person name="Murat C."/>
            <person name="Sun H."/>
            <person name="Tunlid A."/>
            <person name="Henrissat B."/>
            <person name="Grigoriev I.V."/>
            <person name="Hibbett D.S."/>
            <person name="Martin F."/>
            <person name="Nordberg H.P."/>
            <person name="Cantor M.N."/>
            <person name="Hua S.X."/>
        </authorList>
    </citation>
    <scope>NUCLEOTIDE SEQUENCE [LARGE SCALE GENOMIC DNA]</scope>
    <source>
        <strain evidence="1 2">441</strain>
    </source>
</reference>